<accession>A0AAV7MIL6</accession>
<proteinExistence type="predicted"/>
<feature type="signal peptide" evidence="1">
    <location>
        <begin position="1"/>
        <end position="17"/>
    </location>
</feature>
<name>A0AAV7MIL6_PLEWA</name>
<evidence type="ECO:0000313" key="3">
    <source>
        <dbReference type="Proteomes" id="UP001066276"/>
    </source>
</evidence>
<keyword evidence="3" id="KW-1185">Reference proteome</keyword>
<keyword evidence="1" id="KW-0732">Signal</keyword>
<dbReference type="Proteomes" id="UP001066276">
    <property type="component" value="Chromosome 10"/>
</dbReference>
<sequence length="133" mass="14641">MSATALTALMQLTKVLGVPLAADKLVDLATRLLFLGLELDSVAGMLRIPELEAFKSDVSAMIKKNRATLKEIQELTGKLNFAAKFSEGVSENSNEDDCVVIDGIVFKTAEFLDSLTEQFKEIDEFVTEFKDSF</sequence>
<evidence type="ECO:0000313" key="2">
    <source>
        <dbReference type="EMBL" id="KAJ1101838.1"/>
    </source>
</evidence>
<reference evidence="2" key="1">
    <citation type="journal article" date="2022" name="bioRxiv">
        <title>Sequencing and chromosome-scale assembly of the giantPleurodeles waltlgenome.</title>
        <authorList>
            <person name="Brown T."/>
            <person name="Elewa A."/>
            <person name="Iarovenko S."/>
            <person name="Subramanian E."/>
            <person name="Araus A.J."/>
            <person name="Petzold A."/>
            <person name="Susuki M."/>
            <person name="Suzuki K.-i.T."/>
            <person name="Hayashi T."/>
            <person name="Toyoda A."/>
            <person name="Oliveira C."/>
            <person name="Osipova E."/>
            <person name="Leigh N.D."/>
            <person name="Simon A."/>
            <person name="Yun M.H."/>
        </authorList>
    </citation>
    <scope>NUCLEOTIDE SEQUENCE</scope>
    <source>
        <strain evidence="2">20211129_DDA</strain>
        <tissue evidence="2">Liver</tissue>
    </source>
</reference>
<dbReference type="AlphaFoldDB" id="A0AAV7MIL6"/>
<organism evidence="2 3">
    <name type="scientific">Pleurodeles waltl</name>
    <name type="common">Iberian ribbed newt</name>
    <dbReference type="NCBI Taxonomy" id="8319"/>
    <lineage>
        <taxon>Eukaryota</taxon>
        <taxon>Metazoa</taxon>
        <taxon>Chordata</taxon>
        <taxon>Craniata</taxon>
        <taxon>Vertebrata</taxon>
        <taxon>Euteleostomi</taxon>
        <taxon>Amphibia</taxon>
        <taxon>Batrachia</taxon>
        <taxon>Caudata</taxon>
        <taxon>Salamandroidea</taxon>
        <taxon>Salamandridae</taxon>
        <taxon>Pleurodelinae</taxon>
        <taxon>Pleurodeles</taxon>
    </lineage>
</organism>
<dbReference type="EMBL" id="JANPWB010000014">
    <property type="protein sequence ID" value="KAJ1101838.1"/>
    <property type="molecule type" value="Genomic_DNA"/>
</dbReference>
<gene>
    <name evidence="2" type="ORF">NDU88_006902</name>
</gene>
<feature type="chain" id="PRO_5043888354" evidence="1">
    <location>
        <begin position="18"/>
        <end position="133"/>
    </location>
</feature>
<protein>
    <submittedName>
        <fullName evidence="2">Uncharacterized protein</fullName>
    </submittedName>
</protein>
<evidence type="ECO:0000256" key="1">
    <source>
        <dbReference type="SAM" id="SignalP"/>
    </source>
</evidence>
<comment type="caution">
    <text evidence="2">The sequence shown here is derived from an EMBL/GenBank/DDBJ whole genome shotgun (WGS) entry which is preliminary data.</text>
</comment>